<proteinExistence type="predicted"/>
<organism evidence="2">
    <name type="scientific">Eucalyptus grandis</name>
    <name type="common">Flooded gum</name>
    <dbReference type="NCBI Taxonomy" id="71139"/>
    <lineage>
        <taxon>Eukaryota</taxon>
        <taxon>Viridiplantae</taxon>
        <taxon>Streptophyta</taxon>
        <taxon>Embryophyta</taxon>
        <taxon>Tracheophyta</taxon>
        <taxon>Spermatophyta</taxon>
        <taxon>Magnoliopsida</taxon>
        <taxon>eudicotyledons</taxon>
        <taxon>Gunneridae</taxon>
        <taxon>Pentapetalae</taxon>
        <taxon>rosids</taxon>
        <taxon>malvids</taxon>
        <taxon>Myrtales</taxon>
        <taxon>Myrtaceae</taxon>
        <taxon>Myrtoideae</taxon>
        <taxon>Eucalypteae</taxon>
        <taxon>Eucalyptus</taxon>
    </lineage>
</organism>
<dbReference type="InterPro" id="IPR056789">
    <property type="entry name" value="LRR_R13L1-DRL21"/>
</dbReference>
<sequence length="499" mass="56906">MKEGICRLTMQWCKYFGNFRNEELEAEVLNFLRPHPKLENLTISYYGGLEFPSWLGILSYVNMVHLRLHACCRAKALASLGQLSSLKEFYIESLYTIRIVGSEFYGTKSPFPSLMTLEFKNMPSWEDWSHCFNNEEVRVLFTCLKHMVIRDCPMLIGRLPSQLSSLKKLEINSCPQLNFRGCNEGVLKSLVNLTSLIALVIQDVVELTYLNYGFISSLVKLENLEMKSCKNLMYLWQERDVIRNLACLKSLDVKSEIASISTERGVNRLDRRGVFKTRVASQNGYVGVIDIIKYPRLGVESLAEIPVDRLQSLKEIEITDCENLRSLPQGLHTLSHLTSLCLRGCSVLELECFPPLPPSIKTFWLEDCPKIKSLPNQLHRLMSLEDLQIRDCESITRFPDGGLPPQLQRLRVIRCKNMKQLVREWLTPLTSLCIDGSAGGVGEEEDLLLPLPPSLLQFLWIKGCGILEERCRKGTGCYWPLIREIPQVALGDDPIKSIT</sequence>
<dbReference type="InParanoid" id="A0A059D3Q1"/>
<gene>
    <name evidence="2" type="ORF">EUGRSUZ_B02189</name>
</gene>
<dbReference type="PANTHER" id="PTHR47186:SF3">
    <property type="entry name" value="OS09G0267800 PROTEIN"/>
    <property type="match status" value="1"/>
</dbReference>
<protein>
    <recommendedName>
        <fullName evidence="1">R13L1/DRL21-like LRR repeat region domain-containing protein</fullName>
    </recommendedName>
</protein>
<accession>A0A059D3Q1</accession>
<evidence type="ECO:0000313" key="2">
    <source>
        <dbReference type="EMBL" id="KCW85358.1"/>
    </source>
</evidence>
<dbReference type="Gene3D" id="3.80.10.10">
    <property type="entry name" value="Ribonuclease Inhibitor"/>
    <property type="match status" value="2"/>
</dbReference>
<evidence type="ECO:0000259" key="1">
    <source>
        <dbReference type="Pfam" id="PF25019"/>
    </source>
</evidence>
<dbReference type="PANTHER" id="PTHR47186">
    <property type="entry name" value="LEUCINE-RICH REPEAT-CONTAINING PROTEIN 57"/>
    <property type="match status" value="1"/>
</dbReference>
<dbReference type="Gramene" id="KCW85358">
    <property type="protein sequence ID" value="KCW85358"/>
    <property type="gene ID" value="EUGRSUZ_B02189"/>
</dbReference>
<dbReference type="SUPFAM" id="SSF52058">
    <property type="entry name" value="L domain-like"/>
    <property type="match status" value="2"/>
</dbReference>
<dbReference type="InterPro" id="IPR032675">
    <property type="entry name" value="LRR_dom_sf"/>
</dbReference>
<feature type="domain" description="R13L1/DRL21-like LRR repeat region" evidence="1">
    <location>
        <begin position="2"/>
        <end position="93"/>
    </location>
</feature>
<reference evidence="2" key="1">
    <citation type="submission" date="2013-07" db="EMBL/GenBank/DDBJ databases">
        <title>The genome of Eucalyptus grandis.</title>
        <authorList>
            <person name="Schmutz J."/>
            <person name="Hayes R."/>
            <person name="Myburg A."/>
            <person name="Tuskan G."/>
            <person name="Grattapaglia D."/>
            <person name="Rokhsar D.S."/>
        </authorList>
    </citation>
    <scope>NUCLEOTIDE SEQUENCE</scope>
    <source>
        <tissue evidence="2">Leaf extractions</tissue>
    </source>
</reference>
<name>A0A059D3Q1_EUCGR</name>
<dbReference type="OMA" id="CESITRF"/>
<dbReference type="Pfam" id="PF25019">
    <property type="entry name" value="LRR_R13L1-DRL21"/>
    <property type="match status" value="1"/>
</dbReference>
<dbReference type="AlphaFoldDB" id="A0A059D3Q1"/>
<dbReference type="EMBL" id="KK198754">
    <property type="protein sequence ID" value="KCW85358.1"/>
    <property type="molecule type" value="Genomic_DNA"/>
</dbReference>